<evidence type="ECO:0000313" key="2">
    <source>
        <dbReference type="EMBL" id="MCQ4840226.1"/>
    </source>
</evidence>
<accession>A0ABT1RZY3</accession>
<dbReference type="Proteomes" id="UP001524473">
    <property type="component" value="Unassembled WGS sequence"/>
</dbReference>
<sequence length="200" mass="21592">MNKQQFLNALAEALKKLPREERYRTLSYYDELIDDRIEDGQNEYAVVESLGSPEAIAGDIFGSEEAEKTKKEYGKGAKIWIIVLLILGFPLWGSLLLVAVLLVLVAYILLYLPIVILGALALGFLGASVLGIVGTPFLIAEIGIQNSAGGIFQCGSSIALLGLSILCTVALVYTTKGIVRASKAIWRGCTAGFRKRRIAG</sequence>
<dbReference type="EMBL" id="JANFZH010000021">
    <property type="protein sequence ID" value="MCQ4840226.1"/>
    <property type="molecule type" value="Genomic_DNA"/>
</dbReference>
<keyword evidence="3" id="KW-1185">Reference proteome</keyword>
<proteinExistence type="predicted"/>
<dbReference type="Pfam" id="PF22564">
    <property type="entry name" value="HAAS"/>
    <property type="match status" value="1"/>
</dbReference>
<comment type="caution">
    <text evidence="2">The sequence shown here is derived from an EMBL/GenBank/DDBJ whole genome shotgun (WGS) entry which is preliminary data.</text>
</comment>
<keyword evidence="1" id="KW-1133">Transmembrane helix</keyword>
<reference evidence="2 3" key="1">
    <citation type="submission" date="2022-06" db="EMBL/GenBank/DDBJ databases">
        <title>Isolation of gut microbiota from human fecal samples.</title>
        <authorList>
            <person name="Pamer E.G."/>
            <person name="Barat B."/>
            <person name="Waligurski E."/>
            <person name="Medina S."/>
            <person name="Paddock L."/>
            <person name="Mostad J."/>
        </authorList>
    </citation>
    <scope>NUCLEOTIDE SEQUENCE [LARGE SCALE GENOMIC DNA]</scope>
    <source>
        <strain evidence="2 3">DFI.9.73</strain>
    </source>
</reference>
<evidence type="ECO:0000256" key="1">
    <source>
        <dbReference type="SAM" id="Phobius"/>
    </source>
</evidence>
<keyword evidence="1" id="KW-0812">Transmembrane</keyword>
<feature type="transmembrane region" description="Helical" evidence="1">
    <location>
        <begin position="79"/>
        <end position="108"/>
    </location>
</feature>
<keyword evidence="1" id="KW-0472">Membrane</keyword>
<evidence type="ECO:0000313" key="3">
    <source>
        <dbReference type="Proteomes" id="UP001524473"/>
    </source>
</evidence>
<gene>
    <name evidence="2" type="ORF">NE695_09915</name>
</gene>
<dbReference type="RefSeq" id="WP_066863197.1">
    <property type="nucleotide sequence ID" value="NZ_CABKVV010000013.1"/>
</dbReference>
<name>A0ABT1RZY3_9FIRM</name>
<feature type="transmembrane region" description="Helical" evidence="1">
    <location>
        <begin position="114"/>
        <end position="139"/>
    </location>
</feature>
<dbReference type="GeneID" id="90532171"/>
<feature type="transmembrane region" description="Helical" evidence="1">
    <location>
        <begin position="151"/>
        <end position="173"/>
    </location>
</feature>
<organism evidence="2 3">
    <name type="scientific">Neglectibacter timonensis</name>
    <dbReference type="NCBI Taxonomy" id="1776382"/>
    <lineage>
        <taxon>Bacteria</taxon>
        <taxon>Bacillati</taxon>
        <taxon>Bacillota</taxon>
        <taxon>Clostridia</taxon>
        <taxon>Eubacteriales</taxon>
        <taxon>Oscillospiraceae</taxon>
        <taxon>Neglectibacter</taxon>
    </lineage>
</organism>
<protein>
    <submittedName>
        <fullName evidence="2">DUF1700 domain-containing protein</fullName>
    </submittedName>
</protein>